<dbReference type="AlphaFoldDB" id="A0A1I4PI75"/>
<evidence type="ECO:0000313" key="3">
    <source>
        <dbReference type="Proteomes" id="UP000199470"/>
    </source>
</evidence>
<dbReference type="InterPro" id="IPR001279">
    <property type="entry name" value="Metallo-B-lactamas"/>
</dbReference>
<proteinExistence type="predicted"/>
<dbReference type="PANTHER" id="PTHR42663">
    <property type="entry name" value="HYDROLASE C777.06C-RELATED-RELATED"/>
    <property type="match status" value="1"/>
</dbReference>
<keyword evidence="3" id="KW-1185">Reference proteome</keyword>
<feature type="domain" description="Metallo-beta-lactamase" evidence="1">
    <location>
        <begin position="83"/>
        <end position="281"/>
    </location>
</feature>
<evidence type="ECO:0000259" key="1">
    <source>
        <dbReference type="Pfam" id="PF12706"/>
    </source>
</evidence>
<dbReference type="Pfam" id="PF12706">
    <property type="entry name" value="Lactamase_B_2"/>
    <property type="match status" value="1"/>
</dbReference>
<dbReference type="STRING" id="758825.SAMN02982985_03432"/>
<evidence type="ECO:0000313" key="2">
    <source>
        <dbReference type="EMBL" id="SFM27397.1"/>
    </source>
</evidence>
<accession>A0A1I4PI75</accession>
<dbReference type="RefSeq" id="WP_093388910.1">
    <property type="nucleotide sequence ID" value="NZ_FOTW01000016.1"/>
</dbReference>
<name>A0A1I4PI75_9BURK</name>
<dbReference type="EMBL" id="FOTW01000016">
    <property type="protein sequence ID" value="SFM27397.1"/>
    <property type="molecule type" value="Genomic_DNA"/>
</dbReference>
<dbReference type="InterPro" id="IPR036866">
    <property type="entry name" value="RibonucZ/Hydroxyglut_hydro"/>
</dbReference>
<dbReference type="SUPFAM" id="SSF56281">
    <property type="entry name" value="Metallo-hydrolase/oxidoreductase"/>
    <property type="match status" value="1"/>
</dbReference>
<dbReference type="PANTHER" id="PTHR42663:SF4">
    <property type="entry name" value="SLL1036 PROTEIN"/>
    <property type="match status" value="1"/>
</dbReference>
<dbReference type="Proteomes" id="UP000199470">
    <property type="component" value="Unassembled WGS sequence"/>
</dbReference>
<gene>
    <name evidence="2" type="ORF">SAMN02982985_03432</name>
</gene>
<organism evidence="2 3">
    <name type="scientific">Rugamonas rubra</name>
    <dbReference type="NCBI Taxonomy" id="758825"/>
    <lineage>
        <taxon>Bacteria</taxon>
        <taxon>Pseudomonadati</taxon>
        <taxon>Pseudomonadota</taxon>
        <taxon>Betaproteobacteria</taxon>
        <taxon>Burkholderiales</taxon>
        <taxon>Oxalobacteraceae</taxon>
        <taxon>Telluria group</taxon>
        <taxon>Rugamonas</taxon>
    </lineage>
</organism>
<dbReference type="Gene3D" id="3.60.15.10">
    <property type="entry name" value="Ribonuclease Z/Hydroxyacylglutathione hydrolase-like"/>
    <property type="match status" value="1"/>
</dbReference>
<sequence>MKARIWGARGSLPVALNHKQVRAKLETALRGAIGRQLDDDAKIAAYLDEELGFEVSGTYGGNSSCVEVEVWDQANTREHVILDMGSGVRQLGGAKLARYGAGNPQTYHVFMSHLHWDHIMGFPFFTPAYIPGNRIIFYGCHEQLETAMRRQQEAISFPVSFDQLGATIEFRCMLPGVALEINGLRVTAKLQLHAGDSYGYRLEHGGRAMVYSTDSEHKLGDVEAGAAFVEFFRDADLVIFDAMYSLADSISVKADWGHSSNVVGVELCQLAGVRQLCLFHHEPIYDDAQIGRVLAETRRYAQITGEAPLKIVSAYDGMEIDL</sequence>
<reference evidence="2 3" key="1">
    <citation type="submission" date="2016-10" db="EMBL/GenBank/DDBJ databases">
        <authorList>
            <person name="de Groot N.N."/>
        </authorList>
    </citation>
    <scope>NUCLEOTIDE SEQUENCE [LARGE SCALE GENOMIC DNA]</scope>
    <source>
        <strain evidence="2 3">ATCC 43154</strain>
    </source>
</reference>
<protein>
    <submittedName>
        <fullName evidence="2">Phosphoribosyl 1,2-cyclic phosphodiesterase</fullName>
    </submittedName>
</protein>
<dbReference type="CDD" id="cd07715">
    <property type="entry name" value="TaR3-like_MBL-fold"/>
    <property type="match status" value="1"/>
</dbReference>
<dbReference type="OrthoDB" id="9803916at2"/>